<evidence type="ECO:0000313" key="3">
    <source>
        <dbReference type="Proteomes" id="UP000765509"/>
    </source>
</evidence>
<feature type="chain" id="PRO_5040499532" description="Secreted protein" evidence="1">
    <location>
        <begin position="24"/>
        <end position="77"/>
    </location>
</feature>
<keyword evidence="1" id="KW-0732">Signal</keyword>
<evidence type="ECO:0000313" key="2">
    <source>
        <dbReference type="EMBL" id="MBW0530126.1"/>
    </source>
</evidence>
<accession>A0A9Q3I554</accession>
<sequence length="77" mass="8182">MGSGFVLQLVRLSGALFLSRSSGHSLNASPVASAAAAWCGIGSPRHPRCPSQTLLLARRLGLTWKAARTLVWLRLSP</sequence>
<gene>
    <name evidence="2" type="ORF">O181_069841</name>
</gene>
<dbReference type="AlphaFoldDB" id="A0A9Q3I554"/>
<proteinExistence type="predicted"/>
<dbReference type="EMBL" id="AVOT02035731">
    <property type="protein sequence ID" value="MBW0530126.1"/>
    <property type="molecule type" value="Genomic_DNA"/>
</dbReference>
<organism evidence="2 3">
    <name type="scientific">Austropuccinia psidii MF-1</name>
    <dbReference type="NCBI Taxonomy" id="1389203"/>
    <lineage>
        <taxon>Eukaryota</taxon>
        <taxon>Fungi</taxon>
        <taxon>Dikarya</taxon>
        <taxon>Basidiomycota</taxon>
        <taxon>Pucciniomycotina</taxon>
        <taxon>Pucciniomycetes</taxon>
        <taxon>Pucciniales</taxon>
        <taxon>Sphaerophragmiaceae</taxon>
        <taxon>Austropuccinia</taxon>
    </lineage>
</organism>
<name>A0A9Q3I554_9BASI</name>
<feature type="signal peptide" evidence="1">
    <location>
        <begin position="1"/>
        <end position="23"/>
    </location>
</feature>
<dbReference type="Proteomes" id="UP000765509">
    <property type="component" value="Unassembled WGS sequence"/>
</dbReference>
<comment type="caution">
    <text evidence="2">The sequence shown here is derived from an EMBL/GenBank/DDBJ whole genome shotgun (WGS) entry which is preliminary data.</text>
</comment>
<evidence type="ECO:0000256" key="1">
    <source>
        <dbReference type="SAM" id="SignalP"/>
    </source>
</evidence>
<keyword evidence="3" id="KW-1185">Reference proteome</keyword>
<evidence type="ECO:0008006" key="4">
    <source>
        <dbReference type="Google" id="ProtNLM"/>
    </source>
</evidence>
<reference evidence="2" key="1">
    <citation type="submission" date="2021-03" db="EMBL/GenBank/DDBJ databases">
        <title>Draft genome sequence of rust myrtle Austropuccinia psidii MF-1, a brazilian biotype.</title>
        <authorList>
            <person name="Quecine M.C."/>
            <person name="Pachon D.M.R."/>
            <person name="Bonatelli M.L."/>
            <person name="Correr F.H."/>
            <person name="Franceschini L.M."/>
            <person name="Leite T.F."/>
            <person name="Margarido G.R.A."/>
            <person name="Almeida C.A."/>
            <person name="Ferrarezi J.A."/>
            <person name="Labate C.A."/>
        </authorList>
    </citation>
    <scope>NUCLEOTIDE SEQUENCE</scope>
    <source>
        <strain evidence="2">MF-1</strain>
    </source>
</reference>
<protein>
    <recommendedName>
        <fullName evidence="4">Secreted protein</fullName>
    </recommendedName>
</protein>